<dbReference type="InterPro" id="IPR029063">
    <property type="entry name" value="SAM-dependent_MTases_sf"/>
</dbReference>
<name>A0ABM7Q3B0_9GAMM</name>
<dbReference type="RefSeq" id="WP_213435883.1">
    <property type="nucleotide sequence ID" value="NZ_AP024545.1"/>
</dbReference>
<dbReference type="CDD" id="cd02440">
    <property type="entry name" value="AdoMet_MTases"/>
    <property type="match status" value="1"/>
</dbReference>
<feature type="domain" description="Methyltransferase type 11" evidence="1">
    <location>
        <begin position="40"/>
        <end position="129"/>
    </location>
</feature>
<sequence length="245" mass="27773">MTTDTRAPHAVQDLPSRRWKGEKILRLLSLPPRDTPWRVLEVGTGSGGIAHYLATHPTVRCDVTSVDVVDVRSIREGFAFQVVDGTALPFADDAFDIVITNHVIEHVGDRDAQRAHLRECKRVLAPGGRGYLAVPNRWMLVEPHFKLAFLSWLPIPLADAYVRLAGKGTHYDCRPLTCPQLEPELRAAGFVFAQHTGDALRMTFDLEQPDAPLYRYVLKPMPEFVWRMLRRVFPTLIYTLDPVNR</sequence>
<evidence type="ECO:0000313" key="3">
    <source>
        <dbReference type="Proteomes" id="UP000681317"/>
    </source>
</evidence>
<evidence type="ECO:0000313" key="2">
    <source>
        <dbReference type="EMBL" id="BCT91755.1"/>
    </source>
</evidence>
<dbReference type="SUPFAM" id="SSF53335">
    <property type="entry name" value="S-adenosyl-L-methionine-dependent methyltransferases"/>
    <property type="match status" value="1"/>
</dbReference>
<dbReference type="EMBL" id="AP024545">
    <property type="protein sequence ID" value="BCT91755.1"/>
    <property type="molecule type" value="Genomic_DNA"/>
</dbReference>
<dbReference type="Gene3D" id="3.40.50.150">
    <property type="entry name" value="Vaccinia Virus protein VP39"/>
    <property type="match status" value="1"/>
</dbReference>
<dbReference type="InterPro" id="IPR013216">
    <property type="entry name" value="Methyltransf_11"/>
</dbReference>
<dbReference type="Proteomes" id="UP000681317">
    <property type="component" value="Chromosome"/>
</dbReference>
<organism evidence="2 3">
    <name type="scientific">Noviluteimonas caseinilytica</name>
    <dbReference type="NCBI Taxonomy" id="2675101"/>
    <lineage>
        <taxon>Bacteria</taxon>
        <taxon>Pseudomonadati</taxon>
        <taxon>Pseudomonadota</taxon>
        <taxon>Gammaproteobacteria</taxon>
        <taxon>Lysobacterales</taxon>
        <taxon>Lysobacteraceae</taxon>
        <taxon>Noviluteimonas</taxon>
    </lineage>
</organism>
<reference evidence="2 3" key="1">
    <citation type="submission" date="2021-03" db="EMBL/GenBank/DDBJ databases">
        <title>Complete Genome Sequences of Two Lysobacter Strains Isolated from Sea Water (Lysobacter caseinilyticus) and Soil (Lysobacter helvus) in South Korea.</title>
        <authorList>
            <person name="Watanabe Y."/>
            <person name="Arakawa K."/>
        </authorList>
    </citation>
    <scope>NUCLEOTIDE SEQUENCE [LARGE SCALE GENOMIC DNA]</scope>
    <source>
        <strain evidence="2 3">KVB24</strain>
    </source>
</reference>
<evidence type="ECO:0000259" key="1">
    <source>
        <dbReference type="Pfam" id="PF08241"/>
    </source>
</evidence>
<keyword evidence="3" id="KW-1185">Reference proteome</keyword>
<protein>
    <recommendedName>
        <fullName evidence="1">Methyltransferase type 11 domain-containing protein</fullName>
    </recommendedName>
</protein>
<proteinExistence type="predicted"/>
<dbReference type="PANTHER" id="PTHR43591">
    <property type="entry name" value="METHYLTRANSFERASE"/>
    <property type="match status" value="1"/>
</dbReference>
<gene>
    <name evidence="2" type="ORF">LYSCAS_07790</name>
</gene>
<accession>A0ABM7Q3B0</accession>
<dbReference type="Pfam" id="PF08241">
    <property type="entry name" value="Methyltransf_11"/>
    <property type="match status" value="1"/>
</dbReference>